<evidence type="ECO:0000313" key="2">
    <source>
        <dbReference type="Proteomes" id="UP001623600"/>
    </source>
</evidence>
<name>A0ABW8S6A6_9CLOT</name>
<protein>
    <submittedName>
        <fullName evidence="1">Uncharacterized protein</fullName>
    </submittedName>
</protein>
<comment type="caution">
    <text evidence="1">The sequence shown here is derived from an EMBL/GenBank/DDBJ whole genome shotgun (WGS) entry which is preliminary data.</text>
</comment>
<dbReference type="RefSeq" id="WP_406761225.1">
    <property type="nucleotide sequence ID" value="NZ_JBJIAB010000011.1"/>
</dbReference>
<gene>
    <name evidence="1" type="ORF">ACJDTP_11110</name>
</gene>
<keyword evidence="2" id="KW-1185">Reference proteome</keyword>
<accession>A0ABW8S6A6</accession>
<reference evidence="1 2" key="1">
    <citation type="submission" date="2024-11" db="EMBL/GenBank/DDBJ databases">
        <authorList>
            <person name="Heng Y.C."/>
            <person name="Lim A.C.H."/>
            <person name="Lee J.K.Y."/>
            <person name="Kittelmann S."/>
        </authorList>
    </citation>
    <scope>NUCLEOTIDE SEQUENCE [LARGE SCALE GENOMIC DNA]</scope>
    <source>
        <strain evidence="1 2">WILCCON 0112</strain>
    </source>
</reference>
<sequence>MEKIIIYANGFTVEIDTLLNSGVGMVFLIKDGESIGALNIKTHRLKFKERINGAKGYKVYHVLKKDNVEIIELNEVEQKNLFCAAWHLTNLIEDAKEKLTANLATPCNTCKYQKECYEKDNFDMYSHLGTLGKLTGVKFLAWLGARNKGISNLLEGEIEK</sequence>
<evidence type="ECO:0000313" key="1">
    <source>
        <dbReference type="EMBL" id="MFL0165618.1"/>
    </source>
</evidence>
<proteinExistence type="predicted"/>
<organism evidence="1 2">
    <name type="scientific">Candidatus Clostridium helianthi</name>
    <dbReference type="NCBI Taxonomy" id="3381660"/>
    <lineage>
        <taxon>Bacteria</taxon>
        <taxon>Bacillati</taxon>
        <taxon>Bacillota</taxon>
        <taxon>Clostridia</taxon>
        <taxon>Eubacteriales</taxon>
        <taxon>Clostridiaceae</taxon>
        <taxon>Clostridium</taxon>
    </lineage>
</organism>
<dbReference type="EMBL" id="JBJIAB010000011">
    <property type="protein sequence ID" value="MFL0165618.1"/>
    <property type="molecule type" value="Genomic_DNA"/>
</dbReference>
<dbReference type="Proteomes" id="UP001623600">
    <property type="component" value="Unassembled WGS sequence"/>
</dbReference>